<dbReference type="Proteomes" id="UP000007151">
    <property type="component" value="Unassembled WGS sequence"/>
</dbReference>
<dbReference type="AlphaFoldDB" id="A0A212EMG5"/>
<comment type="caution">
    <text evidence="1">The sequence shown here is derived from an EMBL/GenBank/DDBJ whole genome shotgun (WGS) entry which is preliminary data.</text>
</comment>
<reference evidence="1 2" key="1">
    <citation type="journal article" date="2011" name="Cell">
        <title>The monarch butterfly genome yields insights into long-distance migration.</title>
        <authorList>
            <person name="Zhan S."/>
            <person name="Merlin C."/>
            <person name="Boore J.L."/>
            <person name="Reppert S.M."/>
        </authorList>
    </citation>
    <scope>NUCLEOTIDE SEQUENCE [LARGE SCALE GENOMIC DNA]</scope>
    <source>
        <strain evidence="1">F-2</strain>
    </source>
</reference>
<dbReference type="OrthoDB" id="7380889at2759"/>
<dbReference type="InterPro" id="IPR016181">
    <property type="entry name" value="Acyl_CoA_acyltransferase"/>
</dbReference>
<dbReference type="PANTHER" id="PTHR20905">
    <property type="entry name" value="N-ACETYLTRANSFERASE-RELATED"/>
    <property type="match status" value="1"/>
</dbReference>
<gene>
    <name evidence="1" type="ORF">KGM_209294</name>
</gene>
<dbReference type="EMBL" id="AGBW02013845">
    <property type="protein sequence ID" value="OWR42667.1"/>
    <property type="molecule type" value="Genomic_DNA"/>
</dbReference>
<dbReference type="PANTHER" id="PTHR20905:SF1">
    <property type="entry name" value="AT07410P-RELATED"/>
    <property type="match status" value="1"/>
</dbReference>
<organism evidence="1 2">
    <name type="scientific">Danaus plexippus plexippus</name>
    <dbReference type="NCBI Taxonomy" id="278856"/>
    <lineage>
        <taxon>Eukaryota</taxon>
        <taxon>Metazoa</taxon>
        <taxon>Ecdysozoa</taxon>
        <taxon>Arthropoda</taxon>
        <taxon>Hexapoda</taxon>
        <taxon>Insecta</taxon>
        <taxon>Pterygota</taxon>
        <taxon>Neoptera</taxon>
        <taxon>Endopterygota</taxon>
        <taxon>Lepidoptera</taxon>
        <taxon>Glossata</taxon>
        <taxon>Ditrysia</taxon>
        <taxon>Papilionoidea</taxon>
        <taxon>Nymphalidae</taxon>
        <taxon>Danainae</taxon>
        <taxon>Danaini</taxon>
        <taxon>Danaina</taxon>
        <taxon>Danaus</taxon>
        <taxon>Danaus</taxon>
    </lineage>
</organism>
<dbReference type="eggNOG" id="ENOG502SUDU">
    <property type="taxonomic scope" value="Eukaryota"/>
</dbReference>
<dbReference type="GO" id="GO:0008080">
    <property type="term" value="F:N-acetyltransferase activity"/>
    <property type="evidence" value="ECO:0007669"/>
    <property type="project" value="TreeGrafter"/>
</dbReference>
<evidence type="ECO:0000313" key="1">
    <source>
        <dbReference type="EMBL" id="OWR42667.1"/>
    </source>
</evidence>
<dbReference type="SUPFAM" id="SSF55729">
    <property type="entry name" value="Acyl-CoA N-acyltransferases (Nat)"/>
    <property type="match status" value="1"/>
</dbReference>
<sequence>MNCIKALQSGIFSFRSLPIVNLPSKRFRRKFPCDVCCHTPYKKPCFDINSVTIERATDNHGRLIKSFLYNHYWPREPSVVGLWMSLDCPYLEIITDRYSFSGDRFLAFELIKRTNERNLAGVCVANMTFPWMIGELEDWAHFTASQPERNRMYFIAHCLKSPNLFAKYNVDYLYDVEILGTSDEVAGQGVGRLLLQTVLKHANELRHAVVQVIAVNQYTARICEKCGMKREWSMDYSEFVDDAGQRVFFPRRPHHTVAVYVKHFEPSLGGRLPCKPPYLK</sequence>
<accession>A0A212EMG5</accession>
<dbReference type="Gene3D" id="3.40.630.30">
    <property type="match status" value="1"/>
</dbReference>
<protein>
    <submittedName>
        <fullName evidence="1">Uncharacterized protein</fullName>
    </submittedName>
</protein>
<evidence type="ECO:0000313" key="2">
    <source>
        <dbReference type="Proteomes" id="UP000007151"/>
    </source>
</evidence>
<dbReference type="KEGG" id="dpl:KGM_209294"/>
<keyword evidence="2" id="KW-1185">Reference proteome</keyword>
<proteinExistence type="predicted"/>
<name>A0A212EMG5_DANPL</name>